<evidence type="ECO:0000256" key="2">
    <source>
        <dbReference type="ARBA" id="ARBA00022691"/>
    </source>
</evidence>
<proteinExistence type="predicted"/>
<feature type="domain" description="Post-SET" evidence="3">
    <location>
        <begin position="151"/>
        <end position="167"/>
    </location>
</feature>
<dbReference type="GeneID" id="84319830"/>
<dbReference type="Gene3D" id="2.170.270.10">
    <property type="entry name" value="SET domain"/>
    <property type="match status" value="1"/>
</dbReference>
<dbReference type="InterPro" id="IPR006357">
    <property type="entry name" value="HAD-SF_hydro_IIA"/>
</dbReference>
<dbReference type="Pfam" id="PF00856">
    <property type="entry name" value="SET"/>
    <property type="match status" value="1"/>
</dbReference>
<dbReference type="PANTHER" id="PTHR19288:SF90">
    <property type="entry name" value="OS08G0542600 PROTEIN"/>
    <property type="match status" value="1"/>
</dbReference>
<organism evidence="4 5">
    <name type="scientific">Paraburkholderia phenoliruptrix</name>
    <dbReference type="NCBI Taxonomy" id="252970"/>
    <lineage>
        <taxon>Bacteria</taxon>
        <taxon>Pseudomonadati</taxon>
        <taxon>Pseudomonadota</taxon>
        <taxon>Betaproteobacteria</taxon>
        <taxon>Burkholderiales</taxon>
        <taxon>Burkholderiaceae</taxon>
        <taxon>Paraburkholderia</taxon>
    </lineage>
</organism>
<dbReference type="EMBL" id="CADILN010000010">
    <property type="protein sequence ID" value="CAB4051700.1"/>
    <property type="molecule type" value="Genomic_DNA"/>
</dbReference>
<gene>
    <name evidence="4" type="ORF">LMG9964_05379</name>
</gene>
<dbReference type="SUPFAM" id="SSF56784">
    <property type="entry name" value="HAD-like"/>
    <property type="match status" value="1"/>
</dbReference>
<dbReference type="PROSITE" id="PS50868">
    <property type="entry name" value="POST_SET"/>
    <property type="match status" value="1"/>
</dbReference>
<sequence>MSTATQLPEESSSHSATSLCAQAQLADGILSPAPKWAPGVRHTGHGLFAVRSFRKGEIIGQFGGRLVAAEAIDDYVREVGNFGLQVHPNWYVCPGSAEEISQHGTIRHSCAPNVGLSDALTLVTMRDIVASQETHVEFLIDYAMTGLPATSFFSCVCGAPACRGEVTGDDWRIKELQLAYRGYFPPFKARLIEPGTGTACALTAALDNLPRAGGPRTLAACYDALLFDAMGVLINESGALPGAAHVLARLNTLGQPYYIVTNISSGSDHTILNRLRDAGLPIPSVDRIVSAGGVVRQRIRKELKDGRIVAYLGCASIAHEIFGEHSHLCCAETAETFDTLLVLDDEGFDFKQAADRILSVFQRKLVETREMPSLISANADVIYPGKKRSLVFGPGIILPMLAAGLAPFGAPRISAEVMGKPGSAIFEECISRAKSHRLLMVGDQIETDVKGAKAVGLDSLLVSTGLGSYGGLHQDIDSSPDYVANNLYQIFDGSLLPGLRRQPFNGSDQRVVMR</sequence>
<dbReference type="InterPro" id="IPR023214">
    <property type="entry name" value="HAD_sf"/>
</dbReference>
<dbReference type="GO" id="GO:0005737">
    <property type="term" value="C:cytoplasm"/>
    <property type="evidence" value="ECO:0007669"/>
    <property type="project" value="TreeGrafter"/>
</dbReference>
<protein>
    <recommendedName>
        <fullName evidence="3">Post-SET domain-containing protein</fullName>
    </recommendedName>
</protein>
<dbReference type="PANTHER" id="PTHR19288">
    <property type="entry name" value="4-NITROPHENYLPHOSPHATASE-RELATED"/>
    <property type="match status" value="1"/>
</dbReference>
<dbReference type="NCBIfam" id="TIGR01549">
    <property type="entry name" value="HAD-SF-IA-v1"/>
    <property type="match status" value="1"/>
</dbReference>
<dbReference type="AlphaFoldDB" id="A0A6J5KCR8"/>
<evidence type="ECO:0000313" key="4">
    <source>
        <dbReference type="EMBL" id="CAB4051700.1"/>
    </source>
</evidence>
<dbReference type="Pfam" id="PF13344">
    <property type="entry name" value="Hydrolase_6"/>
    <property type="match status" value="1"/>
</dbReference>
<name>A0A6J5KCR8_9BURK</name>
<dbReference type="Proteomes" id="UP000494102">
    <property type="component" value="Unassembled WGS sequence"/>
</dbReference>
<reference evidence="4 5" key="1">
    <citation type="submission" date="2020-04" db="EMBL/GenBank/DDBJ databases">
        <authorList>
            <person name="De Canck E."/>
        </authorList>
    </citation>
    <scope>NUCLEOTIDE SEQUENCE [LARGE SCALE GENOMIC DNA]</scope>
    <source>
        <strain evidence="4 5">LMG 9964</strain>
    </source>
</reference>
<dbReference type="Pfam" id="PF13242">
    <property type="entry name" value="Hydrolase_like"/>
    <property type="match status" value="1"/>
</dbReference>
<dbReference type="InterPro" id="IPR003616">
    <property type="entry name" value="Post-SET_dom"/>
</dbReference>
<accession>A0A6J5KCR8</accession>
<dbReference type="InterPro" id="IPR001214">
    <property type="entry name" value="SET_dom"/>
</dbReference>
<dbReference type="Gene3D" id="3.40.50.1000">
    <property type="entry name" value="HAD superfamily/HAD-like"/>
    <property type="match status" value="2"/>
</dbReference>
<dbReference type="RefSeq" id="WP_015004477.1">
    <property type="nucleotide sequence ID" value="NZ_CADILN010000010.1"/>
</dbReference>
<dbReference type="GO" id="GO:0016740">
    <property type="term" value="F:transferase activity"/>
    <property type="evidence" value="ECO:0007669"/>
    <property type="project" value="UniProtKB-KW"/>
</dbReference>
<dbReference type="InterPro" id="IPR046341">
    <property type="entry name" value="SET_dom_sf"/>
</dbReference>
<evidence type="ECO:0000259" key="3">
    <source>
        <dbReference type="PROSITE" id="PS50868"/>
    </source>
</evidence>
<evidence type="ECO:0000313" key="5">
    <source>
        <dbReference type="Proteomes" id="UP000494102"/>
    </source>
</evidence>
<keyword evidence="2" id="KW-0949">S-adenosyl-L-methionine</keyword>
<dbReference type="GO" id="GO:0016791">
    <property type="term" value="F:phosphatase activity"/>
    <property type="evidence" value="ECO:0007669"/>
    <property type="project" value="TreeGrafter"/>
</dbReference>
<dbReference type="InterPro" id="IPR006439">
    <property type="entry name" value="HAD-SF_hydro_IA"/>
</dbReference>
<keyword evidence="1" id="KW-0808">Transferase</keyword>
<dbReference type="SUPFAM" id="SSF82199">
    <property type="entry name" value="SET domain"/>
    <property type="match status" value="1"/>
</dbReference>
<evidence type="ECO:0000256" key="1">
    <source>
        <dbReference type="ARBA" id="ARBA00022679"/>
    </source>
</evidence>
<dbReference type="InterPro" id="IPR036412">
    <property type="entry name" value="HAD-like_sf"/>
</dbReference>